<feature type="coiled-coil region" evidence="1">
    <location>
        <begin position="465"/>
        <end position="501"/>
    </location>
</feature>
<name>A0A840ATF2_9HYPH</name>
<gene>
    <name evidence="3" type="ORF">GGR25_004758</name>
</gene>
<dbReference type="RefSeq" id="WP_246410264.1">
    <property type="nucleotide sequence ID" value="NZ_JACIDS010000007.1"/>
</dbReference>
<evidence type="ECO:0000256" key="1">
    <source>
        <dbReference type="SAM" id="Coils"/>
    </source>
</evidence>
<proteinExistence type="predicted"/>
<feature type="region of interest" description="Disordered" evidence="2">
    <location>
        <begin position="208"/>
        <end position="230"/>
    </location>
</feature>
<organism evidence="3 4">
    <name type="scientific">Kaistia hirudinis</name>
    <dbReference type="NCBI Taxonomy" id="1293440"/>
    <lineage>
        <taxon>Bacteria</taxon>
        <taxon>Pseudomonadati</taxon>
        <taxon>Pseudomonadota</taxon>
        <taxon>Alphaproteobacteria</taxon>
        <taxon>Hyphomicrobiales</taxon>
        <taxon>Kaistiaceae</taxon>
        <taxon>Kaistia</taxon>
    </lineage>
</organism>
<sequence>MTRIRLGQLFDCTEQGGVLVAEAADGSLRHIDDVPSGLACQCQCPGCDRRMVAKKGDLQAHHFAHHVDRDGASCTSAGETALHKFAKQVLDERLEIALPELVISHRDDTEVVVRATRLAFDEAILETKDGSIVPDVVLVLRDRRLIVEFKVTHPCDDVKIARIRAMNVGAIEIDLSGYRDRALDELADDILHNAPRIWLHNPHEPAARDRLSERARQRAEDRQKSIDEHRRNYRHRLPAREGGKGECEAMLRRDGLDDLINLPVDGSGCFTAPLAEWQGAIVLALLQSKSQPFRTRTAVAALVRRGWIDPLFRSVSEEIAKALKESGVPFASPAKSVESYLRQLEQLGFIHSAPSEIWKASGLLRQRIHEAKELRARPAKRLAEMRGIVSEQLLGLPDEETRGFSFETWIQAELSDRGQSVADAIHGSEPEWTTLCHQLSNIGTQIRFSPRANLELFGLPCEGKLERALQRKRLEAEDREREKREKEKADAEARVVRLRKLAAADLGEGHEIWLSTGDAALNGQSPLESARSETGLRDAIYALGRKADQLRIEEQARERKHKAVRELEALARNRYIDPARADLWMRSSRPELGGQSPADFTIDDATRDKCAIYLPGKKSRY</sequence>
<dbReference type="AlphaFoldDB" id="A0A840ATF2"/>
<reference evidence="3 4" key="1">
    <citation type="submission" date="2020-08" db="EMBL/GenBank/DDBJ databases">
        <title>Genomic Encyclopedia of Type Strains, Phase IV (KMG-IV): sequencing the most valuable type-strain genomes for metagenomic binning, comparative biology and taxonomic classification.</title>
        <authorList>
            <person name="Goeker M."/>
        </authorList>
    </citation>
    <scope>NUCLEOTIDE SEQUENCE [LARGE SCALE GENOMIC DNA]</scope>
    <source>
        <strain evidence="3 4">DSM 25966</strain>
    </source>
</reference>
<keyword evidence="1" id="KW-0175">Coiled coil</keyword>
<protein>
    <submittedName>
        <fullName evidence="3">Uncharacterized protein</fullName>
    </submittedName>
</protein>
<dbReference type="Proteomes" id="UP000553963">
    <property type="component" value="Unassembled WGS sequence"/>
</dbReference>
<evidence type="ECO:0000313" key="3">
    <source>
        <dbReference type="EMBL" id="MBB3933680.1"/>
    </source>
</evidence>
<evidence type="ECO:0000313" key="4">
    <source>
        <dbReference type="Proteomes" id="UP000553963"/>
    </source>
</evidence>
<evidence type="ECO:0000256" key="2">
    <source>
        <dbReference type="SAM" id="MobiDB-lite"/>
    </source>
</evidence>
<keyword evidence="4" id="KW-1185">Reference proteome</keyword>
<dbReference type="EMBL" id="JACIDS010000007">
    <property type="protein sequence ID" value="MBB3933680.1"/>
    <property type="molecule type" value="Genomic_DNA"/>
</dbReference>
<accession>A0A840ATF2</accession>
<comment type="caution">
    <text evidence="3">The sequence shown here is derived from an EMBL/GenBank/DDBJ whole genome shotgun (WGS) entry which is preliminary data.</text>
</comment>